<dbReference type="GO" id="GO:0005524">
    <property type="term" value="F:ATP binding"/>
    <property type="evidence" value="ECO:0007669"/>
    <property type="project" value="UniProtKB-KW"/>
</dbReference>
<evidence type="ECO:0000256" key="3">
    <source>
        <dbReference type="ARBA" id="ARBA00022679"/>
    </source>
</evidence>
<keyword evidence="5" id="KW-0479">Metal-binding</keyword>
<dbReference type="InterPro" id="IPR002934">
    <property type="entry name" value="Polymerase_NTP_transf_dom"/>
</dbReference>
<evidence type="ECO:0000256" key="1">
    <source>
        <dbReference type="ARBA" id="ARBA00001946"/>
    </source>
</evidence>
<dbReference type="InterPro" id="IPR043519">
    <property type="entry name" value="NT_sf"/>
</dbReference>
<dbReference type="KEGG" id="manq:L1994_10365"/>
<evidence type="ECO:0000256" key="12">
    <source>
        <dbReference type="ARBA" id="ARBA00048696"/>
    </source>
</evidence>
<dbReference type="PANTHER" id="PTHR33571:SF14">
    <property type="entry name" value="PROTEIN ADENYLYLTRANSFERASE MJ0435-RELATED"/>
    <property type="match status" value="1"/>
</dbReference>
<reference evidence="14" key="1">
    <citation type="submission" date="2022-01" db="EMBL/GenBank/DDBJ databases">
        <title>Complete genome of Methanomicrobium antiquum DSM 21220.</title>
        <authorList>
            <person name="Chen S.-C."/>
            <person name="You Y.-T."/>
            <person name="Zhou Y.-Z."/>
            <person name="Lai M.-C."/>
        </authorList>
    </citation>
    <scope>NUCLEOTIDE SEQUENCE</scope>
    <source>
        <strain evidence="14">DSM 21220</strain>
    </source>
</reference>
<keyword evidence="15" id="KW-1185">Reference proteome</keyword>
<protein>
    <recommendedName>
        <fullName evidence="9">protein adenylyltransferase</fullName>
        <ecNumber evidence="9">2.7.7.108</ecNumber>
    </recommendedName>
</protein>
<dbReference type="RefSeq" id="WP_278099368.1">
    <property type="nucleotide sequence ID" value="NZ_CP091092.1"/>
</dbReference>
<evidence type="ECO:0000256" key="4">
    <source>
        <dbReference type="ARBA" id="ARBA00022695"/>
    </source>
</evidence>
<dbReference type="EC" id="2.7.7.108" evidence="9"/>
<comment type="catalytic activity">
    <reaction evidence="11">
        <text>O-(5'-adenylyl)-L-tyrosyl-[protein] + ATP = O-[5'-(adenylyl-(5'-&gt;3')-adenylyl)]-L-tyrosyl-[protein] + diphosphate</text>
        <dbReference type="Rhea" id="RHEA:66528"/>
        <dbReference type="Rhea" id="RHEA-COMP:13846"/>
        <dbReference type="Rhea" id="RHEA-COMP:17046"/>
        <dbReference type="ChEBI" id="CHEBI:30616"/>
        <dbReference type="ChEBI" id="CHEBI:33019"/>
        <dbReference type="ChEBI" id="CHEBI:83624"/>
        <dbReference type="ChEBI" id="CHEBI:167160"/>
    </reaction>
</comment>
<keyword evidence="8" id="KW-0460">Magnesium</keyword>
<dbReference type="InterPro" id="IPR052038">
    <property type="entry name" value="Type-VII_TA_antitoxin"/>
</dbReference>
<dbReference type="GeneID" id="79950805"/>
<dbReference type="CDD" id="cd05403">
    <property type="entry name" value="NT_KNTase_like"/>
    <property type="match status" value="1"/>
</dbReference>
<dbReference type="EMBL" id="CP091092">
    <property type="protein sequence ID" value="WFN36532.1"/>
    <property type="molecule type" value="Genomic_DNA"/>
</dbReference>
<comment type="similarity">
    <text evidence="10">Belongs to the MntA antitoxin family.</text>
</comment>
<comment type="cofactor">
    <cofactor evidence="1">
        <name>Mg(2+)</name>
        <dbReference type="ChEBI" id="CHEBI:18420"/>
    </cofactor>
</comment>
<evidence type="ECO:0000256" key="6">
    <source>
        <dbReference type="ARBA" id="ARBA00022741"/>
    </source>
</evidence>
<evidence type="ECO:0000256" key="2">
    <source>
        <dbReference type="ARBA" id="ARBA00022649"/>
    </source>
</evidence>
<dbReference type="GO" id="GO:0070733">
    <property type="term" value="F:AMPylase activity"/>
    <property type="evidence" value="ECO:0007669"/>
    <property type="project" value="UniProtKB-EC"/>
</dbReference>
<evidence type="ECO:0000313" key="14">
    <source>
        <dbReference type="EMBL" id="WFN36532.1"/>
    </source>
</evidence>
<keyword evidence="3" id="KW-0808">Transferase</keyword>
<dbReference type="Gene3D" id="3.30.460.10">
    <property type="entry name" value="Beta Polymerase, domain 2"/>
    <property type="match status" value="1"/>
</dbReference>
<dbReference type="PANTHER" id="PTHR33571">
    <property type="entry name" value="SSL8005 PROTEIN"/>
    <property type="match status" value="1"/>
</dbReference>
<keyword evidence="7" id="KW-0067">ATP-binding</keyword>
<evidence type="ECO:0000256" key="7">
    <source>
        <dbReference type="ARBA" id="ARBA00022840"/>
    </source>
</evidence>
<dbReference type="Proteomes" id="UP001218895">
    <property type="component" value="Chromosome"/>
</dbReference>
<comment type="catalytic activity">
    <reaction evidence="12">
        <text>L-tyrosyl-[protein] + ATP = O-(5'-adenylyl)-L-tyrosyl-[protein] + diphosphate</text>
        <dbReference type="Rhea" id="RHEA:54288"/>
        <dbReference type="Rhea" id="RHEA-COMP:10136"/>
        <dbReference type="Rhea" id="RHEA-COMP:13846"/>
        <dbReference type="ChEBI" id="CHEBI:30616"/>
        <dbReference type="ChEBI" id="CHEBI:33019"/>
        <dbReference type="ChEBI" id="CHEBI:46858"/>
        <dbReference type="ChEBI" id="CHEBI:83624"/>
        <dbReference type="EC" id="2.7.7.108"/>
    </reaction>
</comment>
<evidence type="ECO:0000259" key="13">
    <source>
        <dbReference type="Pfam" id="PF01909"/>
    </source>
</evidence>
<keyword evidence="4" id="KW-0548">Nucleotidyltransferase</keyword>
<keyword evidence="2" id="KW-1277">Toxin-antitoxin system</keyword>
<organism evidence="14 15">
    <name type="scientific">Methanomicrobium antiquum</name>
    <dbReference type="NCBI Taxonomy" id="487686"/>
    <lineage>
        <taxon>Archaea</taxon>
        <taxon>Methanobacteriati</taxon>
        <taxon>Methanobacteriota</taxon>
        <taxon>Stenosarchaea group</taxon>
        <taxon>Methanomicrobia</taxon>
        <taxon>Methanomicrobiales</taxon>
        <taxon>Methanomicrobiaceae</taxon>
        <taxon>Methanomicrobium</taxon>
    </lineage>
</organism>
<accession>A0AAF0FN56</accession>
<evidence type="ECO:0000256" key="9">
    <source>
        <dbReference type="ARBA" id="ARBA00034531"/>
    </source>
</evidence>
<keyword evidence="6" id="KW-0547">Nucleotide-binding</keyword>
<dbReference type="GO" id="GO:0046872">
    <property type="term" value="F:metal ion binding"/>
    <property type="evidence" value="ECO:0007669"/>
    <property type="project" value="UniProtKB-KW"/>
</dbReference>
<evidence type="ECO:0000256" key="8">
    <source>
        <dbReference type="ARBA" id="ARBA00022842"/>
    </source>
</evidence>
<evidence type="ECO:0000256" key="11">
    <source>
        <dbReference type="ARBA" id="ARBA00047518"/>
    </source>
</evidence>
<evidence type="ECO:0000256" key="10">
    <source>
        <dbReference type="ARBA" id="ARBA00038276"/>
    </source>
</evidence>
<name>A0AAF0FN56_9EURY</name>
<dbReference type="Pfam" id="PF01909">
    <property type="entry name" value="NTP_transf_2"/>
    <property type="match status" value="1"/>
</dbReference>
<dbReference type="AlphaFoldDB" id="A0AAF0FN56"/>
<sequence>MDEKPYNSIKSEVLTKPEVHLPEIQSRFGIESLGIFGSVSRGEDTPESDIDILYKFKPGIKTYHALLDLGDYLEELFGRKVDLVSSEWINPYLKPYVDAEVILYGQKRGEV</sequence>
<feature type="domain" description="Polymerase nucleotidyl transferase" evidence="13">
    <location>
        <begin position="21"/>
        <end position="93"/>
    </location>
</feature>
<gene>
    <name evidence="14" type="ORF">L1994_10365</name>
</gene>
<proteinExistence type="inferred from homology"/>
<dbReference type="SUPFAM" id="SSF81301">
    <property type="entry name" value="Nucleotidyltransferase"/>
    <property type="match status" value="1"/>
</dbReference>
<evidence type="ECO:0000313" key="15">
    <source>
        <dbReference type="Proteomes" id="UP001218895"/>
    </source>
</evidence>
<evidence type="ECO:0000256" key="5">
    <source>
        <dbReference type="ARBA" id="ARBA00022723"/>
    </source>
</evidence>